<dbReference type="Gene3D" id="2.60.420.10">
    <property type="entry name" value="Maltose phosphorylase, domain 3"/>
    <property type="match status" value="1"/>
</dbReference>
<organism evidence="2 3">
    <name type="scientific">Victivallis vadensis</name>
    <dbReference type="NCBI Taxonomy" id="172901"/>
    <lineage>
        <taxon>Bacteria</taxon>
        <taxon>Pseudomonadati</taxon>
        <taxon>Lentisphaerota</taxon>
        <taxon>Lentisphaeria</taxon>
        <taxon>Victivallales</taxon>
        <taxon>Victivallaceae</taxon>
        <taxon>Victivallis</taxon>
    </lineage>
</organism>
<sequence length="535" mass="59625">MRIYQAAHHDTRVRDYLFTRRVIWSENTVNAGLLVGNREFQAQITSANPVTEILTGGSLLLDFGIEFHGAVRFVTGSAAGKIRLRFGESVSEAMGCPDQDHAIHDAELVLPRMGMLEYGNTAFRFVRIDALDRNVQLINVHGVALYRDQKVTGAFHSSDERLNRIWDTAIYTVRMNMQDFLYDGAKRDRLVFMGDLHPEAKAVFCAFDDVSIVPDSMDFIVSHSADTADMNWIRSYPFWWVITLHDYYWRTADISYLARQRDLLLELLAVFAGYVDSAGSEQVPECRFLDWPNREKTAAMHAGLQGLLFWALKCGEALCAVLDIAFPGAAADAVRRMKNHLPDCGDSKAAAAMLTLSGLKNRADVVSRNRFSGVSTFFGYYMLQALPTGPALELIRRYWGAMLDFGATTFWEDFDLTWTRNAGRIDELPQPGKDDLHADFGNFCYKGLRHSLCHGWAAGPAPFLSERVLGVRFLEPGGRRIEVAPELGGLEFVSGVVPSAFGPIRVTADAGGEVEVKAGENIIVEISTEKEVLCV</sequence>
<protein>
    <submittedName>
        <fullName evidence="2">Alpha-L-rhamnosidase</fullName>
    </submittedName>
</protein>
<dbReference type="EMBL" id="JABAEW010000004">
    <property type="protein sequence ID" value="NMD85611.1"/>
    <property type="molecule type" value="Genomic_DNA"/>
</dbReference>
<dbReference type="InterPro" id="IPR012341">
    <property type="entry name" value="6hp_glycosidase-like_sf"/>
</dbReference>
<feature type="domain" description="Alpha-L-rhamnosidase six-hairpin glycosidase" evidence="1">
    <location>
        <begin position="152"/>
        <end position="226"/>
    </location>
</feature>
<dbReference type="PANTHER" id="PTHR34987:SF6">
    <property type="entry name" value="ALPHA-L-RHAMNOSIDASE SIX-HAIRPIN GLYCOSIDASE DOMAIN-CONTAINING PROTEIN"/>
    <property type="match status" value="1"/>
</dbReference>
<comment type="caution">
    <text evidence="2">The sequence shown here is derived from an EMBL/GenBank/DDBJ whole genome shotgun (WGS) entry which is preliminary data.</text>
</comment>
<dbReference type="Gene3D" id="1.50.10.10">
    <property type="match status" value="1"/>
</dbReference>
<dbReference type="InterPro" id="IPR008928">
    <property type="entry name" value="6-hairpin_glycosidase_sf"/>
</dbReference>
<dbReference type="Pfam" id="PF17389">
    <property type="entry name" value="Bac_rhamnosid6H"/>
    <property type="match status" value="1"/>
</dbReference>
<accession>A0A848ARH6</accession>
<gene>
    <name evidence="2" type="ORF">HF882_03330</name>
</gene>
<dbReference type="InterPro" id="IPR035396">
    <property type="entry name" value="Bac_rhamnosid6H"/>
</dbReference>
<evidence type="ECO:0000259" key="1">
    <source>
        <dbReference type="Pfam" id="PF17389"/>
    </source>
</evidence>
<dbReference type="RefSeq" id="WP_168961590.1">
    <property type="nucleotide sequence ID" value="NZ_CAUFPP010000293.1"/>
</dbReference>
<proteinExistence type="predicted"/>
<reference evidence="2 3" key="1">
    <citation type="submission" date="2020-04" db="EMBL/GenBank/DDBJ databases">
        <authorList>
            <person name="Hitch T.C.A."/>
            <person name="Wylensek D."/>
            <person name="Clavel T."/>
        </authorList>
    </citation>
    <scope>NUCLEOTIDE SEQUENCE [LARGE SCALE GENOMIC DNA]</scope>
    <source>
        <strain evidence="2 3">COR2-253-APC-1A</strain>
    </source>
</reference>
<dbReference type="GO" id="GO:0005975">
    <property type="term" value="P:carbohydrate metabolic process"/>
    <property type="evidence" value="ECO:0007669"/>
    <property type="project" value="InterPro"/>
</dbReference>
<name>A0A848ARH6_9BACT</name>
<evidence type="ECO:0000313" key="3">
    <source>
        <dbReference type="Proteomes" id="UP000576225"/>
    </source>
</evidence>
<dbReference type="AlphaFoldDB" id="A0A848ARH6"/>
<dbReference type="SUPFAM" id="SSF48208">
    <property type="entry name" value="Six-hairpin glycosidases"/>
    <property type="match status" value="1"/>
</dbReference>
<dbReference type="Gene3D" id="2.60.120.260">
    <property type="entry name" value="Galactose-binding domain-like"/>
    <property type="match status" value="1"/>
</dbReference>
<dbReference type="PANTHER" id="PTHR34987">
    <property type="entry name" value="C, PUTATIVE (AFU_ORTHOLOGUE AFUA_3G02880)-RELATED"/>
    <property type="match status" value="1"/>
</dbReference>
<dbReference type="Proteomes" id="UP000576225">
    <property type="component" value="Unassembled WGS sequence"/>
</dbReference>
<evidence type="ECO:0000313" key="2">
    <source>
        <dbReference type="EMBL" id="NMD85611.1"/>
    </source>
</evidence>